<dbReference type="InterPro" id="IPR016208">
    <property type="entry name" value="Ald_Oxase/xanthine_DH-like"/>
</dbReference>
<evidence type="ECO:0000256" key="3">
    <source>
        <dbReference type="ARBA" id="ARBA00023002"/>
    </source>
</evidence>
<dbReference type="EMBL" id="CYRY02011230">
    <property type="protein sequence ID" value="VCW79042.1"/>
    <property type="molecule type" value="Genomic_DNA"/>
</dbReference>
<feature type="non-terminal residue" evidence="7">
    <location>
        <position position="148"/>
    </location>
</feature>
<keyword evidence="2" id="KW-0479">Metal-binding</keyword>
<dbReference type="Pfam" id="PF01799">
    <property type="entry name" value="Fer2_2"/>
    <property type="match status" value="1"/>
</dbReference>
<name>A0A9X9PZC5_GULGU</name>
<dbReference type="PROSITE" id="PS00197">
    <property type="entry name" value="2FE2S_FER_1"/>
    <property type="match status" value="1"/>
</dbReference>
<evidence type="ECO:0000313" key="7">
    <source>
        <dbReference type="EMBL" id="VCW79042.1"/>
    </source>
</evidence>
<dbReference type="InterPro" id="IPR012675">
    <property type="entry name" value="Beta-grasp_dom_sf"/>
</dbReference>
<accession>A0A9X9PZC5</accession>
<keyword evidence="3" id="KW-0560">Oxidoreductase</keyword>
<comment type="caution">
    <text evidence="7">The sequence shown here is derived from an EMBL/GenBank/DDBJ whole genome shotgun (WGS) entry which is preliminary data.</text>
</comment>
<dbReference type="FunFam" id="3.10.20.30:FF:000015">
    <property type="entry name" value="Aldehyde oxidase 1"/>
    <property type="match status" value="1"/>
</dbReference>
<dbReference type="Pfam" id="PF00111">
    <property type="entry name" value="Fer2"/>
    <property type="match status" value="1"/>
</dbReference>
<feature type="domain" description="2Fe-2S ferredoxin-type" evidence="6">
    <location>
        <begin position="5"/>
        <end position="92"/>
    </location>
</feature>
<dbReference type="InterPro" id="IPR001041">
    <property type="entry name" value="2Fe-2S_ferredoxin-type"/>
</dbReference>
<dbReference type="Gene3D" id="3.10.20.30">
    <property type="match status" value="1"/>
</dbReference>
<organism evidence="7 8">
    <name type="scientific">Gulo gulo</name>
    <name type="common">Wolverine</name>
    <name type="synonym">Gluton</name>
    <dbReference type="NCBI Taxonomy" id="48420"/>
    <lineage>
        <taxon>Eukaryota</taxon>
        <taxon>Metazoa</taxon>
        <taxon>Chordata</taxon>
        <taxon>Craniata</taxon>
        <taxon>Vertebrata</taxon>
        <taxon>Euteleostomi</taxon>
        <taxon>Mammalia</taxon>
        <taxon>Eutheria</taxon>
        <taxon>Laurasiatheria</taxon>
        <taxon>Carnivora</taxon>
        <taxon>Caniformia</taxon>
        <taxon>Musteloidea</taxon>
        <taxon>Mustelidae</taxon>
        <taxon>Guloninae</taxon>
        <taxon>Gulo</taxon>
    </lineage>
</organism>
<evidence type="ECO:0000256" key="5">
    <source>
        <dbReference type="ARBA" id="ARBA00023014"/>
    </source>
</evidence>
<protein>
    <recommendedName>
        <fullName evidence="6">2Fe-2S ferredoxin-type domain-containing protein</fullName>
    </recommendedName>
</protein>
<dbReference type="PROSITE" id="PS51085">
    <property type="entry name" value="2FE2S_FER_2"/>
    <property type="match status" value="1"/>
</dbReference>
<dbReference type="SUPFAM" id="SSF47741">
    <property type="entry name" value="CO dehydrogenase ISP C-domain like"/>
    <property type="match status" value="1"/>
</dbReference>
<reference evidence="7 8" key="1">
    <citation type="submission" date="2018-10" db="EMBL/GenBank/DDBJ databases">
        <authorList>
            <person name="Ekblom R."/>
            <person name="Jareborg N."/>
        </authorList>
    </citation>
    <scope>NUCLEOTIDE SEQUENCE [LARGE SCALE GENOMIC DNA]</scope>
    <source>
        <tissue evidence="7">Muscle</tissue>
    </source>
</reference>
<dbReference type="GO" id="GO:0005506">
    <property type="term" value="F:iron ion binding"/>
    <property type="evidence" value="ECO:0007669"/>
    <property type="project" value="InterPro"/>
</dbReference>
<proteinExistence type="predicted"/>
<dbReference type="Gene3D" id="1.10.150.120">
    <property type="entry name" value="[2Fe-2S]-binding domain"/>
    <property type="match status" value="1"/>
</dbReference>
<evidence type="ECO:0000313" key="8">
    <source>
        <dbReference type="Proteomes" id="UP000269945"/>
    </source>
</evidence>
<keyword evidence="5" id="KW-0411">Iron-sulfur</keyword>
<evidence type="ECO:0000256" key="4">
    <source>
        <dbReference type="ARBA" id="ARBA00023004"/>
    </source>
</evidence>
<keyword evidence="4" id="KW-0408">Iron</keyword>
<dbReference type="SUPFAM" id="SSF54292">
    <property type="entry name" value="2Fe-2S ferredoxin-like"/>
    <property type="match status" value="1"/>
</dbReference>
<dbReference type="GO" id="GO:0051537">
    <property type="term" value="F:2 iron, 2 sulfur cluster binding"/>
    <property type="evidence" value="ECO:0007669"/>
    <property type="project" value="UniProtKB-KW"/>
</dbReference>
<dbReference type="PANTHER" id="PTHR45444">
    <property type="entry name" value="XANTHINE DEHYDROGENASE"/>
    <property type="match status" value="1"/>
</dbReference>
<dbReference type="PANTHER" id="PTHR45444:SF3">
    <property type="entry name" value="XANTHINE DEHYDROGENASE"/>
    <property type="match status" value="1"/>
</dbReference>
<dbReference type="InterPro" id="IPR002888">
    <property type="entry name" value="2Fe-2S-bd"/>
</dbReference>
<evidence type="ECO:0000256" key="1">
    <source>
        <dbReference type="ARBA" id="ARBA00022714"/>
    </source>
</evidence>
<dbReference type="InterPro" id="IPR036884">
    <property type="entry name" value="2Fe-2S-bd_dom_sf"/>
</dbReference>
<keyword evidence="1" id="KW-0001">2Fe-2S</keyword>
<evidence type="ECO:0000256" key="2">
    <source>
        <dbReference type="ARBA" id="ARBA00022723"/>
    </source>
</evidence>
<evidence type="ECO:0000259" key="6">
    <source>
        <dbReference type="PROSITE" id="PS51085"/>
    </source>
</evidence>
<dbReference type="InterPro" id="IPR006058">
    <property type="entry name" value="2Fe2S_fd_BS"/>
</dbReference>
<dbReference type="AlphaFoldDB" id="A0A9X9PZC5"/>
<sequence length="148" mass="16188">MERAAELLFYVNGRKVIEENVDPETMLLPYLRKKLRLTGTKYGCGTGGCGACTVMISRYTPTTKRISHRAANACLIPICSLYGAAVTTIEGIGSTRARIHPVQERIAKCHGTQCGFCTPGMVMSIYTLLRNHPEPSLEQITEALGGRL</sequence>
<dbReference type="GO" id="GO:0016491">
    <property type="term" value="F:oxidoreductase activity"/>
    <property type="evidence" value="ECO:0007669"/>
    <property type="project" value="UniProtKB-KW"/>
</dbReference>
<gene>
    <name evidence="7" type="ORF">BN2614_LOCUS1</name>
</gene>
<keyword evidence="8" id="KW-1185">Reference proteome</keyword>
<dbReference type="InterPro" id="IPR036010">
    <property type="entry name" value="2Fe-2S_ferredoxin-like_sf"/>
</dbReference>
<dbReference type="Proteomes" id="UP000269945">
    <property type="component" value="Unassembled WGS sequence"/>
</dbReference>